<comment type="cofactor">
    <cofactor evidence="1">
        <name>Ca(2+)</name>
        <dbReference type="ChEBI" id="CHEBI:29108"/>
    </cofactor>
</comment>
<evidence type="ECO:0000256" key="6">
    <source>
        <dbReference type="ARBA" id="ARBA00012093"/>
    </source>
</evidence>
<evidence type="ECO:0000256" key="3">
    <source>
        <dbReference type="ARBA" id="ARBA00001936"/>
    </source>
</evidence>
<comment type="caution">
    <text evidence="12">The sequence shown here is derived from an EMBL/GenBank/DDBJ whole genome shotgun (WGS) entry which is preliminary data.</text>
</comment>
<dbReference type="EC" id="4.3.1.17" evidence="6"/>
<dbReference type="Gene3D" id="3.40.50.1100">
    <property type="match status" value="2"/>
</dbReference>
<dbReference type="SUPFAM" id="SSF53686">
    <property type="entry name" value="Tryptophan synthase beta subunit-like PLP-dependent enzymes"/>
    <property type="match status" value="1"/>
</dbReference>
<evidence type="ECO:0000256" key="10">
    <source>
        <dbReference type="ARBA" id="ARBA00049406"/>
    </source>
</evidence>
<evidence type="ECO:0000313" key="12">
    <source>
        <dbReference type="EMBL" id="CAI8009084.1"/>
    </source>
</evidence>
<dbReference type="EMBL" id="CASHTH010000919">
    <property type="protein sequence ID" value="CAI8009084.1"/>
    <property type="molecule type" value="Genomic_DNA"/>
</dbReference>
<dbReference type="GO" id="GO:0005524">
    <property type="term" value="F:ATP binding"/>
    <property type="evidence" value="ECO:0007669"/>
    <property type="project" value="TreeGrafter"/>
</dbReference>
<evidence type="ECO:0000256" key="8">
    <source>
        <dbReference type="ARBA" id="ARBA00022898"/>
    </source>
</evidence>
<dbReference type="PANTHER" id="PTHR43050:SF1">
    <property type="entry name" value="SERINE RACEMASE"/>
    <property type="match status" value="1"/>
</dbReference>
<feature type="domain" description="Tryptophan synthase beta chain-like PALP" evidence="11">
    <location>
        <begin position="49"/>
        <end position="325"/>
    </location>
</feature>
<evidence type="ECO:0000256" key="9">
    <source>
        <dbReference type="ARBA" id="ARBA00023239"/>
    </source>
</evidence>
<dbReference type="InterPro" id="IPR001926">
    <property type="entry name" value="TrpB-like_PALP"/>
</dbReference>
<evidence type="ECO:0000313" key="13">
    <source>
        <dbReference type="Proteomes" id="UP001174909"/>
    </source>
</evidence>
<comment type="cofactor">
    <cofactor evidence="2">
        <name>pyridoxal 5'-phosphate</name>
        <dbReference type="ChEBI" id="CHEBI:597326"/>
    </cofactor>
</comment>
<dbReference type="GO" id="GO:0003941">
    <property type="term" value="F:L-serine ammonia-lyase activity"/>
    <property type="evidence" value="ECO:0007669"/>
    <property type="project" value="UniProtKB-EC"/>
</dbReference>
<dbReference type="Proteomes" id="UP001174909">
    <property type="component" value="Unassembled WGS sequence"/>
</dbReference>
<evidence type="ECO:0000256" key="7">
    <source>
        <dbReference type="ARBA" id="ARBA00022842"/>
    </source>
</evidence>
<protein>
    <recommendedName>
        <fullName evidence="6">L-serine ammonia-lyase</fullName>
        <ecNumber evidence="6">4.3.1.17</ecNumber>
    </recommendedName>
</protein>
<proteinExistence type="inferred from homology"/>
<gene>
    <name evidence="12" type="ORF">GBAR_LOCUS6150</name>
</gene>
<comment type="similarity">
    <text evidence="5">Belongs to the serine/threonine dehydratase family.</text>
</comment>
<dbReference type="PANTHER" id="PTHR43050">
    <property type="entry name" value="SERINE / THREONINE RACEMASE FAMILY MEMBER"/>
    <property type="match status" value="1"/>
</dbReference>
<dbReference type="InterPro" id="IPR000634">
    <property type="entry name" value="Ser/Thr_deHydtase_PyrdxlP-BS"/>
</dbReference>
<evidence type="ECO:0000256" key="1">
    <source>
        <dbReference type="ARBA" id="ARBA00001913"/>
    </source>
</evidence>
<dbReference type="CDD" id="cd01562">
    <property type="entry name" value="Thr-dehyd"/>
    <property type="match status" value="1"/>
</dbReference>
<sequence length="360" mass="38631">MRLHFSISQRSWVATLLRGHVRRMAQSSSQCQQLPLTMEDVREAEERIKSHIHKTPVLTSSKLDSLSGHRLFFKCELFQKTGSFKIRGATNMIRKRFPPGSDLTGAAVVTHSSGNHAQALALAARQRGVSAHIVMPEGAPEMKAAAVREYGGTIIFCENTEQARVRTCEEVMERLGPSAVLVPSSNHPDIMAGQGTIATEFLAQVPDLDVIVGSVSVGGMLAGISVAAKSIRPVIKVVAAEPKNADDIARSFAAGRRIVNESPPTTVADALRMSVGDIVWPVLLTNLTGVVTVSEHEIISTNKLVWERLKLVIEPSAAVAVAAVLSPQFGEVVGSLGQLKVGVVLCGGNMNLDHLPWMTS</sequence>
<evidence type="ECO:0000259" key="11">
    <source>
        <dbReference type="Pfam" id="PF00291"/>
    </source>
</evidence>
<dbReference type="Pfam" id="PF00291">
    <property type="entry name" value="PALP"/>
    <property type="match status" value="1"/>
</dbReference>
<name>A0AA35W6F2_GEOBA</name>
<dbReference type="PROSITE" id="PS00165">
    <property type="entry name" value="DEHYDRATASE_SER_THR"/>
    <property type="match status" value="1"/>
</dbReference>
<dbReference type="InterPro" id="IPR036052">
    <property type="entry name" value="TrpB-like_PALP_sf"/>
</dbReference>
<dbReference type="FunFam" id="3.40.50.1100:FF:000005">
    <property type="entry name" value="Threonine dehydratase catabolic"/>
    <property type="match status" value="1"/>
</dbReference>
<evidence type="ECO:0000256" key="2">
    <source>
        <dbReference type="ARBA" id="ARBA00001933"/>
    </source>
</evidence>
<dbReference type="GO" id="GO:0000287">
    <property type="term" value="F:magnesium ion binding"/>
    <property type="evidence" value="ECO:0007669"/>
    <property type="project" value="TreeGrafter"/>
</dbReference>
<organism evidence="12 13">
    <name type="scientific">Geodia barretti</name>
    <name type="common">Barrett's horny sponge</name>
    <dbReference type="NCBI Taxonomy" id="519541"/>
    <lineage>
        <taxon>Eukaryota</taxon>
        <taxon>Metazoa</taxon>
        <taxon>Porifera</taxon>
        <taxon>Demospongiae</taxon>
        <taxon>Heteroscleromorpha</taxon>
        <taxon>Tetractinellida</taxon>
        <taxon>Astrophorina</taxon>
        <taxon>Geodiidae</taxon>
        <taxon>Geodia</taxon>
    </lineage>
</organism>
<keyword evidence="7" id="KW-0460">Magnesium</keyword>
<keyword evidence="8" id="KW-0663">Pyridoxal phosphate</keyword>
<dbReference type="GO" id="GO:0018114">
    <property type="term" value="F:threonine racemase activity"/>
    <property type="evidence" value="ECO:0007669"/>
    <property type="project" value="TreeGrafter"/>
</dbReference>
<comment type="cofactor">
    <cofactor evidence="3">
        <name>Mn(2+)</name>
        <dbReference type="ChEBI" id="CHEBI:29035"/>
    </cofactor>
</comment>
<dbReference type="GO" id="GO:0030378">
    <property type="term" value="F:serine racemase activity"/>
    <property type="evidence" value="ECO:0007669"/>
    <property type="project" value="TreeGrafter"/>
</dbReference>
<dbReference type="AlphaFoldDB" id="A0AA35W6F2"/>
<keyword evidence="13" id="KW-1185">Reference proteome</keyword>
<evidence type="ECO:0000256" key="5">
    <source>
        <dbReference type="ARBA" id="ARBA00010869"/>
    </source>
</evidence>
<reference evidence="12" key="1">
    <citation type="submission" date="2023-03" db="EMBL/GenBank/DDBJ databases">
        <authorList>
            <person name="Steffen K."/>
            <person name="Cardenas P."/>
        </authorList>
    </citation>
    <scope>NUCLEOTIDE SEQUENCE</scope>
</reference>
<accession>A0AA35W6F2</accession>
<comment type="cofactor">
    <cofactor evidence="4">
        <name>Mg(2+)</name>
        <dbReference type="ChEBI" id="CHEBI:18420"/>
    </cofactor>
</comment>
<dbReference type="GO" id="GO:0030170">
    <property type="term" value="F:pyridoxal phosphate binding"/>
    <property type="evidence" value="ECO:0007669"/>
    <property type="project" value="InterPro"/>
</dbReference>
<comment type="catalytic activity">
    <reaction evidence="10">
        <text>L-serine = pyruvate + NH4(+)</text>
        <dbReference type="Rhea" id="RHEA:19169"/>
        <dbReference type="ChEBI" id="CHEBI:15361"/>
        <dbReference type="ChEBI" id="CHEBI:28938"/>
        <dbReference type="ChEBI" id="CHEBI:33384"/>
        <dbReference type="EC" id="4.3.1.17"/>
    </reaction>
</comment>
<evidence type="ECO:0000256" key="4">
    <source>
        <dbReference type="ARBA" id="ARBA00001946"/>
    </source>
</evidence>
<dbReference type="GO" id="GO:0070179">
    <property type="term" value="P:D-serine biosynthetic process"/>
    <property type="evidence" value="ECO:0007669"/>
    <property type="project" value="TreeGrafter"/>
</dbReference>
<keyword evidence="9" id="KW-0456">Lyase</keyword>